<evidence type="ECO:0000313" key="2">
    <source>
        <dbReference type="EMBL" id="KAF2876949.1"/>
    </source>
</evidence>
<organism evidence="2 3">
    <name type="scientific">Massariosphaeria phaeospora</name>
    <dbReference type="NCBI Taxonomy" id="100035"/>
    <lineage>
        <taxon>Eukaryota</taxon>
        <taxon>Fungi</taxon>
        <taxon>Dikarya</taxon>
        <taxon>Ascomycota</taxon>
        <taxon>Pezizomycotina</taxon>
        <taxon>Dothideomycetes</taxon>
        <taxon>Pleosporomycetidae</taxon>
        <taxon>Pleosporales</taxon>
        <taxon>Pleosporales incertae sedis</taxon>
        <taxon>Massariosphaeria</taxon>
    </lineage>
</organism>
<gene>
    <name evidence="2" type="ORF">BDV95DRAFT_601360</name>
</gene>
<name>A0A7C8IDK7_9PLEO</name>
<feature type="compositionally biased region" description="Polar residues" evidence="1">
    <location>
        <begin position="582"/>
        <end position="600"/>
    </location>
</feature>
<dbReference type="EMBL" id="JAADJZ010000002">
    <property type="protein sequence ID" value="KAF2876949.1"/>
    <property type="molecule type" value="Genomic_DNA"/>
</dbReference>
<feature type="compositionally biased region" description="Polar residues" evidence="1">
    <location>
        <begin position="366"/>
        <end position="405"/>
    </location>
</feature>
<dbReference type="AlphaFoldDB" id="A0A7C8IDK7"/>
<feature type="region of interest" description="Disordered" evidence="1">
    <location>
        <begin position="545"/>
        <end position="603"/>
    </location>
</feature>
<dbReference type="Proteomes" id="UP000481861">
    <property type="component" value="Unassembled WGS sequence"/>
</dbReference>
<evidence type="ECO:0000313" key="3">
    <source>
        <dbReference type="Proteomes" id="UP000481861"/>
    </source>
</evidence>
<accession>A0A7C8IDK7</accession>
<feature type="region of interest" description="Disordered" evidence="1">
    <location>
        <begin position="321"/>
        <end position="410"/>
    </location>
</feature>
<reference evidence="2 3" key="1">
    <citation type="submission" date="2020-01" db="EMBL/GenBank/DDBJ databases">
        <authorList>
            <consortium name="DOE Joint Genome Institute"/>
            <person name="Haridas S."/>
            <person name="Albert R."/>
            <person name="Binder M."/>
            <person name="Bloem J."/>
            <person name="Labutti K."/>
            <person name="Salamov A."/>
            <person name="Andreopoulos B."/>
            <person name="Baker S.E."/>
            <person name="Barry K."/>
            <person name="Bills G."/>
            <person name="Bluhm B.H."/>
            <person name="Cannon C."/>
            <person name="Castanera R."/>
            <person name="Culley D.E."/>
            <person name="Daum C."/>
            <person name="Ezra D."/>
            <person name="Gonzalez J.B."/>
            <person name="Henrissat B."/>
            <person name="Kuo A."/>
            <person name="Liang C."/>
            <person name="Lipzen A."/>
            <person name="Lutzoni F."/>
            <person name="Magnuson J."/>
            <person name="Mondo S."/>
            <person name="Nolan M."/>
            <person name="Ohm R."/>
            <person name="Pangilinan J."/>
            <person name="Park H.-J.H."/>
            <person name="Ramirez L."/>
            <person name="Alfaro M."/>
            <person name="Sun H."/>
            <person name="Tritt A."/>
            <person name="Yoshinaga Y."/>
            <person name="Zwiers L.-H.L."/>
            <person name="Turgeon B.G."/>
            <person name="Goodwin S.B."/>
            <person name="Spatafora J.W."/>
            <person name="Crous P.W."/>
            <person name="Grigoriev I.V."/>
        </authorList>
    </citation>
    <scope>NUCLEOTIDE SEQUENCE [LARGE SCALE GENOMIC DNA]</scope>
    <source>
        <strain evidence="2 3">CBS 611.86</strain>
    </source>
</reference>
<keyword evidence="3" id="KW-1185">Reference proteome</keyword>
<proteinExistence type="predicted"/>
<evidence type="ECO:0000256" key="1">
    <source>
        <dbReference type="SAM" id="MobiDB-lite"/>
    </source>
</evidence>
<feature type="compositionally biased region" description="Polar residues" evidence="1">
    <location>
        <begin position="14"/>
        <end position="26"/>
    </location>
</feature>
<feature type="region of interest" description="Disordered" evidence="1">
    <location>
        <begin position="81"/>
        <end position="154"/>
    </location>
</feature>
<comment type="caution">
    <text evidence="2">The sequence shown here is derived from an EMBL/GenBank/DDBJ whole genome shotgun (WGS) entry which is preliminary data.</text>
</comment>
<protein>
    <submittedName>
        <fullName evidence="2">Uncharacterized protein</fullName>
    </submittedName>
</protein>
<dbReference type="OrthoDB" id="5373017at2759"/>
<sequence>MTADTNAPYYQMRGQVTNGTTKTNAPQFAPDDDYGLSTSFAAHDASLYAERQMPESLNTLEEGSHNLVELLEAATTAAGQAADAMDVDQSGIATNRANPGKRKRDASPPADESGVAAPAGKRLRMDMPTDPQLGMDNTGRSRSQSSSVPPPTESLLTDARAAGVHSAVALFRRSSSKETTRKYTRPPMSKLFISLQLTPEDFLHLQAKAKAYMLDPAHPDRQSCVGNRGKGDTDMVKLRLFNCVREFLNDGVGEQFFGEHVEKPGEKDTMEAARALGQEKAPPEDRLIWPGDGNKIISLVTPLLRRMVTNERQRMYAIETRKGGAKKKEGSVEAAHPHTNEIGMNPTNNQVKDFEHSSNSKEVPLGSTQAQSQHSHLTSPVISSLTVDHSSKTQPIKSQTTSPTAPASGKMSFEMSKLRRALPAPTYSLEEIAIFLSWGAYTKLEPQRILRFGTEFDPSFSFEGLQSQVSTLLWSAMTMYYELRPKPGMVTKPAGMGPEALRGLAVAAREMQTANDASRNTNGVPIAQSISTDLQAYMDKHKAGIVERERDSESASIEGIAPSSRQASPPVDIASTEAAPSRSRQASPLGNRVSTEQHGCSTEEISDLRNEVGQAVPSSAADIAARLDDYLCSDPSSSQDRPMPLSEDALPRHTIQAVTTRGLKTISNDDEWDAVKKEIGYMAWADGRLTVVVNVQPYCD</sequence>
<feature type="compositionally biased region" description="Basic and acidic residues" evidence="1">
    <location>
        <begin position="321"/>
        <end position="339"/>
    </location>
</feature>
<feature type="region of interest" description="Disordered" evidence="1">
    <location>
        <begin position="1"/>
        <end position="36"/>
    </location>
</feature>